<protein>
    <submittedName>
        <fullName evidence="2">Uncharacterized protein</fullName>
    </submittedName>
</protein>
<evidence type="ECO:0000313" key="2">
    <source>
        <dbReference type="EMBL" id="MBU9766576.1"/>
    </source>
</evidence>
<organism evidence="2 3">
    <name type="scientific">[Mycobacterium] fortunisiensis</name>
    <dbReference type="NCBI Taxonomy" id="2600579"/>
    <lineage>
        <taxon>Bacteria</taxon>
        <taxon>Bacillati</taxon>
        <taxon>Actinomycetota</taxon>
        <taxon>Actinomycetes</taxon>
        <taxon>Mycobacteriales</taxon>
        <taxon>Mycobacteriaceae</taxon>
        <taxon>Mycolicibacterium</taxon>
    </lineage>
</organism>
<accession>A0ABS6KSN1</accession>
<proteinExistence type="predicted"/>
<keyword evidence="1" id="KW-0812">Transmembrane</keyword>
<dbReference type="RefSeq" id="WP_217160449.1">
    <property type="nucleotide sequence ID" value="NZ_VOMB01000024.1"/>
</dbReference>
<dbReference type="EMBL" id="VOMB01000024">
    <property type="protein sequence ID" value="MBU9766576.1"/>
    <property type="molecule type" value="Genomic_DNA"/>
</dbReference>
<keyword evidence="1" id="KW-0472">Membrane</keyword>
<sequence length="305" mass="33741">MPRFELLNGLSTAARVSLIAWCVLLLAAFGTQSWWLGLAGACALGVAGQAAYRARRPGDLEPWEWPEDFRTTAEGMTRAIAPTRERTYLPDTAQDDIAEIATTLDELQRLLAEKLPLWHLAAFTSVLLQRRNRVRSRLRACASGYQPGPAAPLDGPHYAWLAWHAMDTIAGLVHQLEQFMLSPAFTGALSMSAGDGGPDAESVVTLAHRLMDYHETLLVEAERCLQTPVDSSLIVFVQDVGSFAMIPLMGYDRFIRTMCDRVGQAQELLPFAGENALSLDDAKLTMELPDELIDQIMVHMERFKA</sequence>
<comment type="caution">
    <text evidence="2">The sequence shown here is derived from an EMBL/GenBank/DDBJ whole genome shotgun (WGS) entry which is preliminary data.</text>
</comment>
<keyword evidence="3" id="KW-1185">Reference proteome</keyword>
<keyword evidence="1" id="KW-1133">Transmembrane helix</keyword>
<evidence type="ECO:0000313" key="3">
    <source>
        <dbReference type="Proteomes" id="UP000812982"/>
    </source>
</evidence>
<gene>
    <name evidence="2" type="ORF">FR943_22385</name>
</gene>
<reference evidence="2 3" key="1">
    <citation type="journal article" date="2021" name="Sci. Rep.">
        <title>Phenotypic and genomic hallmarks of a novel, potentially pathogenic rapidly growing Mycobacterium species related to the Mycobacterium fortuitum complex.</title>
        <authorList>
            <person name="Gharbi R."/>
            <person name="Khanna V."/>
            <person name="Frigui W."/>
            <person name="Mhenni B."/>
            <person name="Brosch R."/>
            <person name="Mardassi H."/>
        </authorList>
    </citation>
    <scope>NUCLEOTIDE SEQUENCE [LARGE SCALE GENOMIC DNA]</scope>
    <source>
        <strain evidence="2 3">TNTM28</strain>
    </source>
</reference>
<dbReference type="Proteomes" id="UP000812982">
    <property type="component" value="Unassembled WGS sequence"/>
</dbReference>
<feature type="transmembrane region" description="Helical" evidence="1">
    <location>
        <begin position="12"/>
        <end position="29"/>
    </location>
</feature>
<name>A0ABS6KSN1_9MYCO</name>
<evidence type="ECO:0000256" key="1">
    <source>
        <dbReference type="SAM" id="Phobius"/>
    </source>
</evidence>